<evidence type="ECO:0000313" key="2">
    <source>
        <dbReference type="Proteomes" id="UP000789901"/>
    </source>
</evidence>
<organism evidence="1 2">
    <name type="scientific">Gigaspora margarita</name>
    <dbReference type="NCBI Taxonomy" id="4874"/>
    <lineage>
        <taxon>Eukaryota</taxon>
        <taxon>Fungi</taxon>
        <taxon>Fungi incertae sedis</taxon>
        <taxon>Mucoromycota</taxon>
        <taxon>Glomeromycotina</taxon>
        <taxon>Glomeromycetes</taxon>
        <taxon>Diversisporales</taxon>
        <taxon>Gigasporaceae</taxon>
        <taxon>Gigaspora</taxon>
    </lineage>
</organism>
<evidence type="ECO:0000313" key="1">
    <source>
        <dbReference type="EMBL" id="CAG8835610.1"/>
    </source>
</evidence>
<proteinExistence type="predicted"/>
<dbReference type="Proteomes" id="UP000789901">
    <property type="component" value="Unassembled WGS sequence"/>
</dbReference>
<reference evidence="1 2" key="1">
    <citation type="submission" date="2021-06" db="EMBL/GenBank/DDBJ databases">
        <authorList>
            <person name="Kallberg Y."/>
            <person name="Tangrot J."/>
            <person name="Rosling A."/>
        </authorList>
    </citation>
    <scope>NUCLEOTIDE SEQUENCE [LARGE SCALE GENOMIC DNA]</scope>
    <source>
        <strain evidence="1 2">120-4 pot B 10/14</strain>
    </source>
</reference>
<feature type="non-terminal residue" evidence="1">
    <location>
        <position position="1"/>
    </location>
</feature>
<keyword evidence="2" id="KW-1185">Reference proteome</keyword>
<comment type="caution">
    <text evidence="1">The sequence shown here is derived from an EMBL/GenBank/DDBJ whole genome shotgun (WGS) entry which is preliminary data.</text>
</comment>
<gene>
    <name evidence="1" type="ORF">GMARGA_LOCUS32661</name>
</gene>
<protein>
    <submittedName>
        <fullName evidence="1">35114_t:CDS:1</fullName>
    </submittedName>
</protein>
<name>A0ABN7WMG5_GIGMA</name>
<sequence>AKKNYHTQLGSEEIEGSIVLAKSIEAIIIFLMSNIKIKLYEKIQKANRSRSALIASKGAPVVLTNNSALGKGLAPYSTDLNRCQNYRELVYKET</sequence>
<dbReference type="EMBL" id="CAJVQB010051801">
    <property type="protein sequence ID" value="CAG8835610.1"/>
    <property type="molecule type" value="Genomic_DNA"/>
</dbReference>
<accession>A0ABN7WMG5</accession>